<dbReference type="InterPro" id="IPR036770">
    <property type="entry name" value="Ankyrin_rpt-contain_sf"/>
</dbReference>
<name>A0A4R9K0H4_9LEPT</name>
<feature type="repeat" description="ANK" evidence="3">
    <location>
        <begin position="57"/>
        <end position="90"/>
    </location>
</feature>
<feature type="repeat" description="ANK" evidence="3">
    <location>
        <begin position="158"/>
        <end position="190"/>
    </location>
</feature>
<dbReference type="PROSITE" id="PS50297">
    <property type="entry name" value="ANK_REP_REGION"/>
    <property type="match status" value="2"/>
</dbReference>
<evidence type="ECO:0000313" key="5">
    <source>
        <dbReference type="Proteomes" id="UP000297693"/>
    </source>
</evidence>
<keyword evidence="2 3" id="KW-0040">ANK repeat</keyword>
<dbReference type="SUPFAM" id="SSF48403">
    <property type="entry name" value="Ankyrin repeat"/>
    <property type="match status" value="1"/>
</dbReference>
<dbReference type="PROSITE" id="PS50088">
    <property type="entry name" value="ANK_REPEAT"/>
    <property type="match status" value="4"/>
</dbReference>
<dbReference type="PANTHER" id="PTHR24171">
    <property type="entry name" value="ANKYRIN REPEAT DOMAIN-CONTAINING PROTEIN 39-RELATED"/>
    <property type="match status" value="1"/>
</dbReference>
<evidence type="ECO:0000313" key="4">
    <source>
        <dbReference type="EMBL" id="TGL58192.1"/>
    </source>
</evidence>
<feature type="repeat" description="ANK" evidence="3">
    <location>
        <begin position="91"/>
        <end position="123"/>
    </location>
</feature>
<feature type="repeat" description="ANK" evidence="3">
    <location>
        <begin position="193"/>
        <end position="228"/>
    </location>
</feature>
<protein>
    <submittedName>
        <fullName evidence="4">Ankyrin repeat domain-containing protein</fullName>
    </submittedName>
</protein>
<dbReference type="EMBL" id="RQGD01000034">
    <property type="protein sequence ID" value="TGL58192.1"/>
    <property type="molecule type" value="Genomic_DNA"/>
</dbReference>
<dbReference type="Gene3D" id="1.25.40.20">
    <property type="entry name" value="Ankyrin repeat-containing domain"/>
    <property type="match status" value="1"/>
</dbReference>
<dbReference type="Pfam" id="PF13857">
    <property type="entry name" value="Ank_5"/>
    <property type="match status" value="1"/>
</dbReference>
<dbReference type="SMART" id="SM00248">
    <property type="entry name" value="ANK"/>
    <property type="match status" value="5"/>
</dbReference>
<dbReference type="OrthoDB" id="341379at2"/>
<sequence>MNRKTGVIVFVLLLQNASIFSMDIKPEFKWYEKIILYPVLFAYYGSKDLYHSLTVSRTITPLHKLVTGKNNDQKVLKLIREGANINAQDNEGQTPLHYAMRNGRGEMAKLLIDHGAKVSILDSEKMSPIWYASNLEDADVIQLMLAKGANVHEFSSLTDETLLHTVSLAGNLKVLKVLLANGAQSDTNKLDYKKETPLHKAVLSRSKQKFEVIDLLLKKGADLALKNRDGKTSFELLLQSKAEPFSDQVLDQKCIDYINRIQK</sequence>
<proteinExistence type="predicted"/>
<accession>A0A4R9K0H4</accession>
<gene>
    <name evidence="4" type="ORF">EHQ58_12500</name>
</gene>
<dbReference type="InterPro" id="IPR002110">
    <property type="entry name" value="Ankyrin_rpt"/>
</dbReference>
<dbReference type="RefSeq" id="WP_135624211.1">
    <property type="nucleotide sequence ID" value="NZ_RQGD01000034.1"/>
</dbReference>
<evidence type="ECO:0000256" key="3">
    <source>
        <dbReference type="PROSITE-ProRule" id="PRU00023"/>
    </source>
</evidence>
<dbReference type="Pfam" id="PF12796">
    <property type="entry name" value="Ank_2"/>
    <property type="match status" value="1"/>
</dbReference>
<reference evidence="4" key="1">
    <citation type="journal article" date="2019" name="PLoS Negl. Trop. Dis.">
        <title>Revisiting the worldwide diversity of Leptospira species in the environment.</title>
        <authorList>
            <person name="Vincent A.T."/>
            <person name="Schiettekatte O."/>
            <person name="Bourhy P."/>
            <person name="Veyrier F.J."/>
            <person name="Picardeau M."/>
        </authorList>
    </citation>
    <scope>NUCLEOTIDE SEQUENCE [LARGE SCALE GENOMIC DNA]</scope>
    <source>
        <strain evidence="4">201702476</strain>
    </source>
</reference>
<organism evidence="4 5">
    <name type="scientific">Leptospira ognonensis</name>
    <dbReference type="NCBI Taxonomy" id="2484945"/>
    <lineage>
        <taxon>Bacteria</taxon>
        <taxon>Pseudomonadati</taxon>
        <taxon>Spirochaetota</taxon>
        <taxon>Spirochaetia</taxon>
        <taxon>Leptospirales</taxon>
        <taxon>Leptospiraceae</taxon>
        <taxon>Leptospira</taxon>
    </lineage>
</organism>
<evidence type="ECO:0000256" key="2">
    <source>
        <dbReference type="ARBA" id="ARBA00023043"/>
    </source>
</evidence>
<comment type="caution">
    <text evidence="4">The sequence shown here is derived from an EMBL/GenBank/DDBJ whole genome shotgun (WGS) entry which is preliminary data.</text>
</comment>
<dbReference type="AlphaFoldDB" id="A0A4R9K0H4"/>
<keyword evidence="5" id="KW-1185">Reference proteome</keyword>
<dbReference type="Proteomes" id="UP000297693">
    <property type="component" value="Unassembled WGS sequence"/>
</dbReference>
<dbReference type="PRINTS" id="PR01415">
    <property type="entry name" value="ANKYRIN"/>
</dbReference>
<evidence type="ECO:0000256" key="1">
    <source>
        <dbReference type="ARBA" id="ARBA00022737"/>
    </source>
</evidence>
<keyword evidence="1" id="KW-0677">Repeat</keyword>